<keyword evidence="2" id="KW-1185">Reference proteome</keyword>
<organism evidence="1 2">
    <name type="scientific">Nepenthes gracilis</name>
    <name type="common">Slender pitcher plant</name>
    <dbReference type="NCBI Taxonomy" id="150966"/>
    <lineage>
        <taxon>Eukaryota</taxon>
        <taxon>Viridiplantae</taxon>
        <taxon>Streptophyta</taxon>
        <taxon>Embryophyta</taxon>
        <taxon>Tracheophyta</taxon>
        <taxon>Spermatophyta</taxon>
        <taxon>Magnoliopsida</taxon>
        <taxon>eudicotyledons</taxon>
        <taxon>Gunneridae</taxon>
        <taxon>Pentapetalae</taxon>
        <taxon>Caryophyllales</taxon>
        <taxon>Nepenthaceae</taxon>
        <taxon>Nepenthes</taxon>
    </lineage>
</organism>
<dbReference type="EMBL" id="BSYO01000002">
    <property type="protein sequence ID" value="GMH01156.1"/>
    <property type="molecule type" value="Genomic_DNA"/>
</dbReference>
<evidence type="ECO:0000313" key="2">
    <source>
        <dbReference type="Proteomes" id="UP001279734"/>
    </source>
</evidence>
<reference evidence="1" key="1">
    <citation type="submission" date="2023-05" db="EMBL/GenBank/DDBJ databases">
        <title>Nepenthes gracilis genome sequencing.</title>
        <authorList>
            <person name="Fukushima K."/>
        </authorList>
    </citation>
    <scope>NUCLEOTIDE SEQUENCE</scope>
    <source>
        <strain evidence="1">SING2019-196</strain>
    </source>
</reference>
<name>A0AAD3XD58_NEPGR</name>
<dbReference type="AlphaFoldDB" id="A0AAD3XD58"/>
<protein>
    <submittedName>
        <fullName evidence="1">Uncharacterized protein</fullName>
    </submittedName>
</protein>
<proteinExistence type="predicted"/>
<dbReference type="Proteomes" id="UP001279734">
    <property type="component" value="Unassembled WGS sequence"/>
</dbReference>
<comment type="caution">
    <text evidence="1">The sequence shown here is derived from an EMBL/GenBank/DDBJ whole genome shotgun (WGS) entry which is preliminary data.</text>
</comment>
<gene>
    <name evidence="1" type="ORF">Nepgr_002995</name>
</gene>
<sequence length="82" mass="8982">MVHLRKPVGEIVILSVSGAPSVQVINEVVELAPSVQIPKRNIESESAIFSRLPTLSEIPIEPRIEDASRAVVIDDSNQLDRL</sequence>
<accession>A0AAD3XD58</accession>
<evidence type="ECO:0000313" key="1">
    <source>
        <dbReference type="EMBL" id="GMH01156.1"/>
    </source>
</evidence>